<evidence type="ECO:0000256" key="1">
    <source>
        <dbReference type="ARBA" id="ARBA00004245"/>
    </source>
</evidence>
<dbReference type="GO" id="GO:0005819">
    <property type="term" value="C:spindle"/>
    <property type="evidence" value="ECO:0007669"/>
    <property type="project" value="TreeGrafter"/>
</dbReference>
<organism evidence="7 8">
    <name type="scientific">Mikania micrantha</name>
    <name type="common">bitter vine</name>
    <dbReference type="NCBI Taxonomy" id="192012"/>
    <lineage>
        <taxon>Eukaryota</taxon>
        <taxon>Viridiplantae</taxon>
        <taxon>Streptophyta</taxon>
        <taxon>Embryophyta</taxon>
        <taxon>Tracheophyta</taxon>
        <taxon>Spermatophyta</taxon>
        <taxon>Magnoliopsida</taxon>
        <taxon>eudicotyledons</taxon>
        <taxon>Gunneridae</taxon>
        <taxon>Pentapetalae</taxon>
        <taxon>asterids</taxon>
        <taxon>campanulids</taxon>
        <taxon>Asterales</taxon>
        <taxon>Asteraceae</taxon>
        <taxon>Asteroideae</taxon>
        <taxon>Heliantheae alliance</taxon>
        <taxon>Eupatorieae</taxon>
        <taxon>Mikania</taxon>
    </lineage>
</organism>
<dbReference type="GO" id="GO:0000226">
    <property type="term" value="P:microtubule cytoskeleton organization"/>
    <property type="evidence" value="ECO:0007669"/>
    <property type="project" value="InterPro"/>
</dbReference>
<evidence type="ECO:0008006" key="9">
    <source>
        <dbReference type="Google" id="ProtNLM"/>
    </source>
</evidence>
<comment type="subcellular location">
    <subcellularLocation>
        <location evidence="1">Cytoplasm</location>
        <location evidence="1">Cytoskeleton</location>
    </subcellularLocation>
</comment>
<dbReference type="EMBL" id="SZYD01000002">
    <property type="protein sequence ID" value="KAD7117594.1"/>
    <property type="molecule type" value="Genomic_DNA"/>
</dbReference>
<keyword evidence="8" id="KW-1185">Reference proteome</keyword>
<dbReference type="Proteomes" id="UP000326396">
    <property type="component" value="Linkage Group LG10"/>
</dbReference>
<comment type="similarity">
    <text evidence="2">Belongs to the MAP65/ASE1 family.</text>
</comment>
<feature type="region of interest" description="Disordered" evidence="6">
    <location>
        <begin position="493"/>
        <end position="539"/>
    </location>
</feature>
<evidence type="ECO:0000256" key="6">
    <source>
        <dbReference type="SAM" id="MobiDB-lite"/>
    </source>
</evidence>
<gene>
    <name evidence="7" type="ORF">E3N88_04862</name>
</gene>
<feature type="coiled-coil region" evidence="5">
    <location>
        <begin position="151"/>
        <end position="178"/>
    </location>
</feature>
<name>A0A5N6PVM7_9ASTR</name>
<evidence type="ECO:0000256" key="2">
    <source>
        <dbReference type="ARBA" id="ARBA00006187"/>
    </source>
</evidence>
<dbReference type="PANTHER" id="PTHR19321:SF0">
    <property type="entry name" value="65-KDA MICROTUBULE-ASSOCIATED PROTEIN 6"/>
    <property type="match status" value="1"/>
</dbReference>
<accession>A0A5N6PVM7</accession>
<feature type="compositionally biased region" description="Polar residues" evidence="6">
    <location>
        <begin position="508"/>
        <end position="527"/>
    </location>
</feature>
<dbReference type="GO" id="GO:0005874">
    <property type="term" value="C:microtubule"/>
    <property type="evidence" value="ECO:0007669"/>
    <property type="project" value="UniProtKB-KW"/>
</dbReference>
<dbReference type="PANTHER" id="PTHR19321">
    <property type="entry name" value="PROTEIN REGULATOR OF CYTOKINESIS 1 PRC1-RELATED"/>
    <property type="match status" value="1"/>
</dbReference>
<dbReference type="GO" id="GO:0008017">
    <property type="term" value="F:microtubule binding"/>
    <property type="evidence" value="ECO:0007669"/>
    <property type="project" value="InterPro"/>
</dbReference>
<evidence type="ECO:0000313" key="8">
    <source>
        <dbReference type="Proteomes" id="UP000326396"/>
    </source>
</evidence>
<dbReference type="InterPro" id="IPR007145">
    <property type="entry name" value="MAP65_Ase1_PRC1"/>
</dbReference>
<evidence type="ECO:0000313" key="7">
    <source>
        <dbReference type="EMBL" id="KAD7117594.1"/>
    </source>
</evidence>
<keyword evidence="5" id="KW-0175">Coiled coil</keyword>
<dbReference type="AlphaFoldDB" id="A0A5N6PVM7"/>
<keyword evidence="4" id="KW-0963">Cytoplasm</keyword>
<evidence type="ECO:0000256" key="3">
    <source>
        <dbReference type="ARBA" id="ARBA00022701"/>
    </source>
</evidence>
<comment type="caution">
    <text evidence="7">The sequence shown here is derived from an EMBL/GenBank/DDBJ whole genome shotgun (WGS) entry which is preliminary data.</text>
</comment>
<protein>
    <recommendedName>
        <fullName evidence="9">65-kDa microtubule-associated protein 6</fullName>
    </recommendedName>
</protein>
<dbReference type="GO" id="GO:0005737">
    <property type="term" value="C:cytoplasm"/>
    <property type="evidence" value="ECO:0007669"/>
    <property type="project" value="TreeGrafter"/>
</dbReference>
<reference evidence="7 8" key="1">
    <citation type="submission" date="2019-05" db="EMBL/GenBank/DDBJ databases">
        <title>Mikania micrantha, genome provides insights into the molecular mechanism of rapid growth.</title>
        <authorList>
            <person name="Liu B."/>
        </authorList>
    </citation>
    <scope>NUCLEOTIDE SEQUENCE [LARGE SCALE GENOMIC DNA]</scope>
    <source>
        <strain evidence="7">NLD-2019</strain>
        <tissue evidence="7">Leaf</tissue>
    </source>
</reference>
<dbReference type="Gene3D" id="1.20.58.1520">
    <property type="match status" value="1"/>
</dbReference>
<proteinExistence type="inferred from homology"/>
<feature type="coiled-coil region" evidence="5">
    <location>
        <begin position="41"/>
        <end position="68"/>
    </location>
</feature>
<evidence type="ECO:0000256" key="4">
    <source>
        <dbReference type="ARBA" id="ARBA00023212"/>
    </source>
</evidence>
<sequence length="584" mass="66599">MLRVANTCNALLQELQQIWVDIGETEAEKDKMLIELEIECLEVYRRKLDEAANTKARLRQSVAAKEAEFAALMASLGDPTIQSQINMEKKASSLKGQLMIVTPLVENLKSKKEERIKQVADIKSQIEKINSEILGYNQITNTFSSLNLEEQDLSIRKLDEYQSQLHSLQKEKSERIHKVMAYVNEVHLMCNILGLVFGKTVSVVHPSLHDESHKHTTNISDNTLQGLENVILKLKTEIKVRFQKLKDTVTSLFELWNIMDITSEEKHQFLRFTSVIQLSESEISEPGALSTETLQQASQEVERLNKLKTSKLKELVMKRRVELEELCSRTHIEPDPSTTIEKSNAMIDSGLVDPSELLAKIEAQISEVSNEALSRRQIMDRIDRWLSACEEENWLEDYNLDQSRFSGGRSAHISLKRAEQARVTIKKIPSIVDNLICKTVAWEDDKNKLFLYDGARLVTILEEYKLSRIQKEEEKKRSRGQKKLQSLLVTEKESIYGSKPSPRRANSFRKSTSRPLTATPRRNSNGNPAPDLTTPRSYSSLHNGYLKELRKLSTGQLNFVSIPKEDTTSYSSMYSSEMGSPLTL</sequence>
<keyword evidence="4" id="KW-0206">Cytoskeleton</keyword>
<evidence type="ECO:0000256" key="5">
    <source>
        <dbReference type="SAM" id="Coils"/>
    </source>
</evidence>
<keyword evidence="3" id="KW-0493">Microtubule</keyword>
<dbReference type="Pfam" id="PF03999">
    <property type="entry name" value="MAP65_ASE1"/>
    <property type="match status" value="1"/>
</dbReference>
<dbReference type="OrthoDB" id="642895at2759"/>